<evidence type="ECO:0000256" key="1">
    <source>
        <dbReference type="SAM" id="MobiDB-lite"/>
    </source>
</evidence>
<evidence type="ECO:0000259" key="2">
    <source>
        <dbReference type="Pfam" id="PF06259"/>
    </source>
</evidence>
<keyword evidence="4" id="KW-1185">Reference proteome</keyword>
<accession>A0A949JCP3</accession>
<dbReference type="SUPFAM" id="SSF53474">
    <property type="entry name" value="alpha/beta-Hydrolases"/>
    <property type="match status" value="1"/>
</dbReference>
<feature type="region of interest" description="Disordered" evidence="1">
    <location>
        <begin position="232"/>
        <end position="251"/>
    </location>
</feature>
<dbReference type="AlphaFoldDB" id="A0A949JCP3"/>
<dbReference type="InterPro" id="IPR029058">
    <property type="entry name" value="AB_hydrolase_fold"/>
</dbReference>
<feature type="compositionally biased region" description="Low complexity" evidence="1">
    <location>
        <begin position="129"/>
        <end position="144"/>
    </location>
</feature>
<dbReference type="RefSeq" id="WP_211041285.1">
    <property type="nucleotide sequence ID" value="NZ_JAELVF020000001.1"/>
</dbReference>
<comment type="caution">
    <text evidence="3">The sequence shown here is derived from an EMBL/GenBank/DDBJ whole genome shotgun (WGS) entry which is preliminary data.</text>
</comment>
<keyword evidence="3" id="KW-0378">Hydrolase</keyword>
<evidence type="ECO:0000313" key="3">
    <source>
        <dbReference type="EMBL" id="MBU7596593.1"/>
    </source>
</evidence>
<organism evidence="3 4">
    <name type="scientific">Streptomyces tardus</name>
    <dbReference type="NCBI Taxonomy" id="2780544"/>
    <lineage>
        <taxon>Bacteria</taxon>
        <taxon>Bacillati</taxon>
        <taxon>Actinomycetota</taxon>
        <taxon>Actinomycetes</taxon>
        <taxon>Kitasatosporales</taxon>
        <taxon>Streptomycetaceae</taxon>
        <taxon>Streptomyces</taxon>
    </lineage>
</organism>
<dbReference type="InterPro" id="IPR010427">
    <property type="entry name" value="DUF1023"/>
</dbReference>
<dbReference type="GO" id="GO:0016787">
    <property type="term" value="F:hydrolase activity"/>
    <property type="evidence" value="ECO:0007669"/>
    <property type="project" value="UniProtKB-KW"/>
</dbReference>
<sequence length="610" mass="64761">MDYKTLSALRPADFSEAAKSYRSASNVAQVNRERIERDISAKLRTKVEGKAATAAQAQLTALGKNFHYIQVECGLISTSLHALSTELTTAKKKLATAVSEAHAEKFTVNADGSVTYPAAGEKVDGKVPAGGTARGRSSANSSGGPIDPGGQTNDVAKSLERQAARLAPNPHSGPAQEYANRIANAIKEATEADTRWAPKLRKLLADDDLTVSNRDWSDTAADRGLVHKAADGYLDGIKPPPSDGSPKENSKWWKGLSPEEREAMLALHPAKIGALDGLPAATRDEANRVNLAQTRASYETELASIPKAPAKWSGPGPVTEEWTQWNEKYGERKKHLESALTGMGHIQKRFDQTGKYGLPEAYLLGFDTRGEGHGKVIIADGDPDKADHTAVYVPGTGTSLEGIEGDIDRGNDLWRESSAVKPTESVAVITWFDYDAPQSAIPVTDGPLIPEARDGSYARSGGPTLNQFLEGSGVAREGSSGGPGHTTVVGHSYGSTVVAEAAKNGARPDDVIVAGSPGMQAKHFSELGIKEGHMWTMAAEGDPVPTAGRLTALQEGMIVPSDPEFGAGNMKTDTTGHSAYWQRESSGEASLSLRNQANVIMGKHDKVTLE</sequence>
<name>A0A949JCP3_9ACTN</name>
<protein>
    <submittedName>
        <fullName evidence="3">Alpha/beta hydrolase family protein</fullName>
    </submittedName>
</protein>
<gene>
    <name evidence="3" type="ORF">JGS22_002805</name>
</gene>
<dbReference type="Proteomes" id="UP000694501">
    <property type="component" value="Unassembled WGS sequence"/>
</dbReference>
<feature type="domain" description="DUF1023" evidence="2">
    <location>
        <begin position="372"/>
        <end position="550"/>
    </location>
</feature>
<proteinExistence type="predicted"/>
<dbReference type="EMBL" id="JAELVF020000001">
    <property type="protein sequence ID" value="MBU7596593.1"/>
    <property type="molecule type" value="Genomic_DNA"/>
</dbReference>
<dbReference type="Pfam" id="PF06259">
    <property type="entry name" value="Abhydrolase_8"/>
    <property type="match status" value="1"/>
</dbReference>
<evidence type="ECO:0000313" key="4">
    <source>
        <dbReference type="Proteomes" id="UP000694501"/>
    </source>
</evidence>
<reference evidence="3" key="1">
    <citation type="submission" date="2021-06" db="EMBL/GenBank/DDBJ databases">
        <title>Sequencing of actinobacteria type strains.</title>
        <authorList>
            <person name="Nguyen G.-S."/>
            <person name="Wentzel A."/>
        </authorList>
    </citation>
    <scope>NUCLEOTIDE SEQUENCE</scope>
    <source>
        <strain evidence="3">P38-E01</strain>
    </source>
</reference>
<feature type="region of interest" description="Disordered" evidence="1">
    <location>
        <begin position="117"/>
        <end position="153"/>
    </location>
</feature>